<feature type="chain" id="PRO_5014843159" evidence="3">
    <location>
        <begin position="23"/>
        <end position="170"/>
    </location>
</feature>
<keyword evidence="5" id="KW-1185">Reference proteome</keyword>
<feature type="signal peptide" evidence="3">
    <location>
        <begin position="1"/>
        <end position="22"/>
    </location>
</feature>
<dbReference type="PANTHER" id="PTHR35089:SF1">
    <property type="entry name" value="CHAPERONE PROTEIN SKP"/>
    <property type="match status" value="1"/>
</dbReference>
<dbReference type="AlphaFoldDB" id="A0A2K8UED1"/>
<evidence type="ECO:0000256" key="1">
    <source>
        <dbReference type="ARBA" id="ARBA00009091"/>
    </source>
</evidence>
<dbReference type="Proteomes" id="UP000232638">
    <property type="component" value="Chromosome"/>
</dbReference>
<dbReference type="RefSeq" id="WP_236848698.1">
    <property type="nucleotide sequence ID" value="NZ_CP020370.1"/>
</dbReference>
<evidence type="ECO:0000313" key="5">
    <source>
        <dbReference type="Proteomes" id="UP000232638"/>
    </source>
</evidence>
<organism evidence="4 5">
    <name type="scientific">Candidatus Thiodictyon syntrophicum</name>
    <dbReference type="NCBI Taxonomy" id="1166950"/>
    <lineage>
        <taxon>Bacteria</taxon>
        <taxon>Pseudomonadati</taxon>
        <taxon>Pseudomonadota</taxon>
        <taxon>Gammaproteobacteria</taxon>
        <taxon>Chromatiales</taxon>
        <taxon>Chromatiaceae</taxon>
        <taxon>Thiodictyon</taxon>
    </lineage>
</organism>
<dbReference type="GO" id="GO:0005829">
    <property type="term" value="C:cytosol"/>
    <property type="evidence" value="ECO:0007669"/>
    <property type="project" value="TreeGrafter"/>
</dbReference>
<protein>
    <submittedName>
        <fullName evidence="4">Molecular chaperone Skp</fullName>
    </submittedName>
</protein>
<proteinExistence type="inferred from homology"/>
<dbReference type="PANTHER" id="PTHR35089">
    <property type="entry name" value="CHAPERONE PROTEIN SKP"/>
    <property type="match status" value="1"/>
</dbReference>
<dbReference type="InterPro" id="IPR005632">
    <property type="entry name" value="Chaperone_Skp"/>
</dbReference>
<dbReference type="SMART" id="SM00935">
    <property type="entry name" value="OmpH"/>
    <property type="match status" value="1"/>
</dbReference>
<keyword evidence="2 3" id="KW-0732">Signal</keyword>
<reference evidence="4 5" key="1">
    <citation type="submission" date="2017-03" db="EMBL/GenBank/DDBJ databases">
        <title>Complete genome sequence of Candidatus 'Thiodictyon syntrophicum' sp. nov. strain Cad16T, a photolithoautotroph purple sulfur bacterium isolated from an alpine meromictic lake.</title>
        <authorList>
            <person name="Luedin S.M."/>
            <person name="Pothier J.F."/>
            <person name="Danza F."/>
            <person name="Storelli N."/>
            <person name="Wittwer M."/>
            <person name="Tonolla M."/>
        </authorList>
    </citation>
    <scope>NUCLEOTIDE SEQUENCE [LARGE SCALE GENOMIC DNA]</scope>
    <source>
        <strain evidence="4 5">Cad16T</strain>
    </source>
</reference>
<comment type="similarity">
    <text evidence="1">Belongs to the Skp family.</text>
</comment>
<dbReference type="Gene3D" id="3.30.910.20">
    <property type="entry name" value="Skp domain"/>
    <property type="match status" value="1"/>
</dbReference>
<dbReference type="InterPro" id="IPR024930">
    <property type="entry name" value="Skp_dom_sf"/>
</dbReference>
<evidence type="ECO:0000313" key="4">
    <source>
        <dbReference type="EMBL" id="AUB83948.1"/>
    </source>
</evidence>
<name>A0A2K8UED1_9GAMM</name>
<dbReference type="EMBL" id="CP020370">
    <property type="protein sequence ID" value="AUB83948.1"/>
    <property type="molecule type" value="Genomic_DNA"/>
</dbReference>
<sequence>MSNCRRLVSLLTLALPLAVAQATDVGYVDMQQVIEKSKVGAKVQEQLRKDFEPKAKPIGAEEQSIREAQKSLAKESALMSKEQVEKRQAEIKKRIAAFEAAAAPFQQELMKAQKERGREVLEPAQKAVEAIAKQKKLGMIVERSQAGVVYLDKSLDITDEVIKQMDANTK</sequence>
<evidence type="ECO:0000256" key="2">
    <source>
        <dbReference type="ARBA" id="ARBA00022729"/>
    </source>
</evidence>
<gene>
    <name evidence="4" type="ORF">THSYN_25455</name>
</gene>
<dbReference type="SUPFAM" id="SSF111384">
    <property type="entry name" value="OmpH-like"/>
    <property type="match status" value="1"/>
</dbReference>
<evidence type="ECO:0000256" key="3">
    <source>
        <dbReference type="SAM" id="SignalP"/>
    </source>
</evidence>
<dbReference type="Pfam" id="PF03938">
    <property type="entry name" value="OmpH"/>
    <property type="match status" value="1"/>
</dbReference>
<dbReference type="GO" id="GO:0051082">
    <property type="term" value="F:unfolded protein binding"/>
    <property type="evidence" value="ECO:0007669"/>
    <property type="project" value="InterPro"/>
</dbReference>
<dbReference type="GO" id="GO:0050821">
    <property type="term" value="P:protein stabilization"/>
    <property type="evidence" value="ECO:0007669"/>
    <property type="project" value="TreeGrafter"/>
</dbReference>
<dbReference type="KEGG" id="tsy:THSYN_25455"/>
<accession>A0A2K8UED1</accession>